<keyword evidence="5 12" id="KW-0813">Transport</keyword>
<organism evidence="13 14">
    <name type="scientific">Pseudomonas taeanensis MS-3</name>
    <dbReference type="NCBI Taxonomy" id="1395571"/>
    <lineage>
        <taxon>Bacteria</taxon>
        <taxon>Pseudomonadati</taxon>
        <taxon>Pseudomonadota</taxon>
        <taxon>Gammaproteobacteria</taxon>
        <taxon>Pseudomonadales</taxon>
        <taxon>Pseudomonadaceae</taxon>
        <taxon>Pseudomonas</taxon>
    </lineage>
</organism>
<evidence type="ECO:0000313" key="14">
    <source>
        <dbReference type="Proteomes" id="UP000030063"/>
    </source>
</evidence>
<proteinExistence type="inferred from homology"/>
<comment type="caution">
    <text evidence="13">The sequence shown here is derived from an EMBL/GenBank/DDBJ whole genome shotgun (WGS) entry which is preliminary data.</text>
</comment>
<evidence type="ECO:0000256" key="9">
    <source>
        <dbReference type="ARBA" id="ARBA00022748"/>
    </source>
</evidence>
<keyword evidence="8 12" id="KW-0812">Transmembrane</keyword>
<dbReference type="InterPro" id="IPR052075">
    <property type="entry name" value="Heme_exporter_D"/>
</dbReference>
<keyword evidence="9 12" id="KW-0201">Cytochrome c-type biogenesis</keyword>
<keyword evidence="10 12" id="KW-1133">Transmembrane helix</keyword>
<evidence type="ECO:0000256" key="2">
    <source>
        <dbReference type="ARBA" id="ARBA00004377"/>
    </source>
</evidence>
<feature type="transmembrane region" description="Helical" evidence="12">
    <location>
        <begin position="20"/>
        <end position="40"/>
    </location>
</feature>
<evidence type="ECO:0000256" key="12">
    <source>
        <dbReference type="RuleBase" id="RU363101"/>
    </source>
</evidence>
<dbReference type="GO" id="GO:0015886">
    <property type="term" value="P:heme transport"/>
    <property type="evidence" value="ECO:0007669"/>
    <property type="project" value="InterPro"/>
</dbReference>
<evidence type="ECO:0000256" key="1">
    <source>
        <dbReference type="ARBA" id="ARBA00002442"/>
    </source>
</evidence>
<protein>
    <recommendedName>
        <fullName evidence="4 12">Heme exporter protein D</fullName>
    </recommendedName>
</protein>
<evidence type="ECO:0000256" key="6">
    <source>
        <dbReference type="ARBA" id="ARBA00022475"/>
    </source>
</evidence>
<evidence type="ECO:0000256" key="4">
    <source>
        <dbReference type="ARBA" id="ARBA00016461"/>
    </source>
</evidence>
<evidence type="ECO:0000256" key="11">
    <source>
        <dbReference type="ARBA" id="ARBA00023136"/>
    </source>
</evidence>
<dbReference type="GO" id="GO:0005886">
    <property type="term" value="C:plasma membrane"/>
    <property type="evidence" value="ECO:0007669"/>
    <property type="project" value="UniProtKB-SubCell"/>
</dbReference>
<evidence type="ECO:0000256" key="10">
    <source>
        <dbReference type="ARBA" id="ARBA00022989"/>
    </source>
</evidence>
<dbReference type="RefSeq" id="WP_025165485.1">
    <property type="nucleotide sequence ID" value="NZ_AWSQ01000002.1"/>
</dbReference>
<sequence length="58" mass="6589">MSFASFGEFLAMGNHGAYVWSAYAISVAVLAINVALPLMARRRYLQEEARRLRREAQQ</sequence>
<dbReference type="Pfam" id="PF04995">
    <property type="entry name" value="CcmD"/>
    <property type="match status" value="1"/>
</dbReference>
<dbReference type="Proteomes" id="UP000030063">
    <property type="component" value="Unassembled WGS sequence"/>
</dbReference>
<dbReference type="PANTHER" id="PTHR37531:SF1">
    <property type="entry name" value="HEME EXPORTER PROTEIN D"/>
    <property type="match status" value="1"/>
</dbReference>
<dbReference type="AlphaFoldDB" id="A0A0A1YMN1"/>
<evidence type="ECO:0000256" key="3">
    <source>
        <dbReference type="ARBA" id="ARBA00008741"/>
    </source>
</evidence>
<dbReference type="NCBIfam" id="TIGR03141">
    <property type="entry name" value="cytochro_ccmD"/>
    <property type="match status" value="1"/>
</dbReference>
<dbReference type="STRING" id="1395571.TMS3_0112105"/>
<dbReference type="PANTHER" id="PTHR37531">
    <property type="entry name" value="HEME EXPORTER PROTEIN D"/>
    <property type="match status" value="1"/>
</dbReference>
<evidence type="ECO:0000256" key="5">
    <source>
        <dbReference type="ARBA" id="ARBA00022448"/>
    </source>
</evidence>
<accession>A0A0A1YMN1</accession>
<dbReference type="eggNOG" id="COG3114">
    <property type="taxonomic scope" value="Bacteria"/>
</dbReference>
<reference evidence="13 14" key="1">
    <citation type="journal article" date="2014" name="Genome Announc.">
        <title>Draft Genome Sequence of Petroleum Oil-Degrading Marine Bacterium Pseudomonas taeanensis Strain MS-3, Isolated from a Crude Oil-Contaminated Seashore.</title>
        <authorList>
            <person name="Lee S.Y."/>
            <person name="Kim S.H."/>
            <person name="Lee D.G."/>
            <person name="Shin S."/>
            <person name="Yun S.H."/>
            <person name="Choi C.W."/>
            <person name="Chung Y.H."/>
            <person name="Choi J.S."/>
            <person name="Kahng H.Y."/>
            <person name="Kim S.I."/>
        </authorList>
    </citation>
    <scope>NUCLEOTIDE SEQUENCE [LARGE SCALE GENOMIC DNA]</scope>
    <source>
        <strain evidence="13 14">MS-3</strain>
    </source>
</reference>
<evidence type="ECO:0000256" key="8">
    <source>
        <dbReference type="ARBA" id="ARBA00022692"/>
    </source>
</evidence>
<comment type="subcellular location">
    <subcellularLocation>
        <location evidence="2 12">Cell inner membrane</location>
        <topology evidence="2 12">Single-pass membrane protein</topology>
    </subcellularLocation>
</comment>
<dbReference type="InterPro" id="IPR007078">
    <property type="entry name" value="Haem_export_protD_CcmD"/>
</dbReference>
<keyword evidence="14" id="KW-1185">Reference proteome</keyword>
<dbReference type="OrthoDB" id="9815607at2"/>
<gene>
    <name evidence="13" type="ORF">TMS3_0112105</name>
</gene>
<keyword evidence="11 12" id="KW-0472">Membrane</keyword>
<evidence type="ECO:0000256" key="7">
    <source>
        <dbReference type="ARBA" id="ARBA00022519"/>
    </source>
</evidence>
<name>A0A0A1YMN1_9PSED</name>
<dbReference type="GO" id="GO:1903607">
    <property type="term" value="P:cytochrome c biosynthetic process"/>
    <property type="evidence" value="ECO:0007669"/>
    <property type="project" value="TreeGrafter"/>
</dbReference>
<dbReference type="EMBL" id="AWSQ01000002">
    <property type="protein sequence ID" value="KFX70228.1"/>
    <property type="molecule type" value="Genomic_DNA"/>
</dbReference>
<keyword evidence="6 12" id="KW-1003">Cell membrane</keyword>
<comment type="similarity">
    <text evidence="3 12">Belongs to the CcmD/CycX/HelD family.</text>
</comment>
<dbReference type="GO" id="GO:0017004">
    <property type="term" value="P:cytochrome complex assembly"/>
    <property type="evidence" value="ECO:0007669"/>
    <property type="project" value="UniProtKB-KW"/>
</dbReference>
<evidence type="ECO:0000313" key="13">
    <source>
        <dbReference type="EMBL" id="KFX70228.1"/>
    </source>
</evidence>
<keyword evidence="7 12" id="KW-0997">Cell inner membrane</keyword>
<comment type="function">
    <text evidence="1 12">Required for the export of heme to the periplasm for the biogenesis of c-type cytochromes.</text>
</comment>